<reference evidence="3 4" key="1">
    <citation type="journal article" date="2016" name="Mol. Biol. Evol.">
        <title>Comparative Genomics of Early-Diverging Mushroom-Forming Fungi Provides Insights into the Origins of Lignocellulose Decay Capabilities.</title>
        <authorList>
            <person name="Nagy L.G."/>
            <person name="Riley R."/>
            <person name="Tritt A."/>
            <person name="Adam C."/>
            <person name="Daum C."/>
            <person name="Floudas D."/>
            <person name="Sun H."/>
            <person name="Yadav J.S."/>
            <person name="Pangilinan J."/>
            <person name="Larsson K.H."/>
            <person name="Matsuura K."/>
            <person name="Barry K."/>
            <person name="Labutti K."/>
            <person name="Kuo R."/>
            <person name="Ohm R.A."/>
            <person name="Bhattacharya S.S."/>
            <person name="Shirouzu T."/>
            <person name="Yoshinaga Y."/>
            <person name="Martin F.M."/>
            <person name="Grigoriev I.V."/>
            <person name="Hibbett D.S."/>
        </authorList>
    </citation>
    <scope>NUCLEOTIDE SEQUENCE [LARGE SCALE GENOMIC DNA]</scope>
    <source>
        <strain evidence="3 4">93-53</strain>
    </source>
</reference>
<dbReference type="InterPro" id="IPR045339">
    <property type="entry name" value="DUF6534"/>
</dbReference>
<accession>A0A165DHW6</accession>
<dbReference type="GeneID" id="63824155"/>
<evidence type="ECO:0000256" key="1">
    <source>
        <dbReference type="SAM" id="Phobius"/>
    </source>
</evidence>
<feature type="transmembrane region" description="Helical" evidence="1">
    <location>
        <begin position="12"/>
        <end position="35"/>
    </location>
</feature>
<feature type="domain" description="DUF6534" evidence="2">
    <location>
        <begin position="158"/>
        <end position="205"/>
    </location>
</feature>
<dbReference type="STRING" id="1314785.A0A165DHW6"/>
<feature type="transmembrane region" description="Helical" evidence="1">
    <location>
        <begin position="47"/>
        <end position="65"/>
    </location>
</feature>
<sequence length="294" mass="32866">MTELNHYLNSTAGPLMIGVLFAMVLYGCTCAHVLCYTWHFPEDSIRVKALVLMLWSCGTIMQVGMQTSPNYKSLIRRSDCLDRTMVNSLSHTESVNFLPVLLTPASAASFYIHKVWKRCGFYIANLFFLLTLWRPDNRRTHDALDAVVIVKSNPALASVTDVYISAALVWGLRRETPAYRSTQMLMQKLTIYAVNRGVFISLSIAKFAIGKSFITRLVNAKLSASSGQLGVRPLFRRTLGYSHGASERCDEISANRRTFAYCIHAVYVRHFAGWQCHQGHAVSKNAGTKGPDTS</sequence>
<keyword evidence="1" id="KW-0472">Membrane</keyword>
<dbReference type="InParanoid" id="A0A165DHW6"/>
<keyword evidence="1" id="KW-0812">Transmembrane</keyword>
<name>A0A165DHW6_9APHY</name>
<keyword evidence="4" id="KW-1185">Reference proteome</keyword>
<evidence type="ECO:0000259" key="2">
    <source>
        <dbReference type="Pfam" id="PF20152"/>
    </source>
</evidence>
<gene>
    <name evidence="3" type="ORF">LAESUDRAFT_715230</name>
</gene>
<organism evidence="3 4">
    <name type="scientific">Laetiporus sulphureus 93-53</name>
    <dbReference type="NCBI Taxonomy" id="1314785"/>
    <lineage>
        <taxon>Eukaryota</taxon>
        <taxon>Fungi</taxon>
        <taxon>Dikarya</taxon>
        <taxon>Basidiomycota</taxon>
        <taxon>Agaricomycotina</taxon>
        <taxon>Agaricomycetes</taxon>
        <taxon>Polyporales</taxon>
        <taxon>Laetiporus</taxon>
    </lineage>
</organism>
<dbReference type="RefSeq" id="XP_040762657.1">
    <property type="nucleotide sequence ID" value="XM_040907126.1"/>
</dbReference>
<dbReference type="EMBL" id="KV427633">
    <property type="protein sequence ID" value="KZT04917.1"/>
    <property type="molecule type" value="Genomic_DNA"/>
</dbReference>
<dbReference type="Proteomes" id="UP000076871">
    <property type="component" value="Unassembled WGS sequence"/>
</dbReference>
<dbReference type="AlphaFoldDB" id="A0A165DHW6"/>
<proteinExistence type="predicted"/>
<protein>
    <recommendedName>
        <fullName evidence="2">DUF6534 domain-containing protein</fullName>
    </recommendedName>
</protein>
<evidence type="ECO:0000313" key="3">
    <source>
        <dbReference type="EMBL" id="KZT04917.1"/>
    </source>
</evidence>
<dbReference type="Pfam" id="PF20152">
    <property type="entry name" value="DUF6534"/>
    <property type="match status" value="1"/>
</dbReference>
<evidence type="ECO:0000313" key="4">
    <source>
        <dbReference type="Proteomes" id="UP000076871"/>
    </source>
</evidence>
<keyword evidence="1" id="KW-1133">Transmembrane helix</keyword>